<comment type="caution">
    <text evidence="3">The sequence shown here is derived from an EMBL/GenBank/DDBJ whole genome shotgun (WGS) entry which is preliminary data.</text>
</comment>
<evidence type="ECO:0000313" key="3">
    <source>
        <dbReference type="EMBL" id="MDQ0009233.1"/>
    </source>
</evidence>
<dbReference type="InterPro" id="IPR001173">
    <property type="entry name" value="Glyco_trans_2-like"/>
</dbReference>
<dbReference type="CDD" id="cd02511">
    <property type="entry name" value="Beta4Glucosyltransferase"/>
    <property type="match status" value="1"/>
</dbReference>
<protein>
    <submittedName>
        <fullName evidence="3">Glycosyltransferase involved in cell wall biosynthesis</fullName>
    </submittedName>
</protein>
<dbReference type="Proteomes" id="UP001237737">
    <property type="component" value="Unassembled WGS sequence"/>
</dbReference>
<accession>A0ABT9SY45</accession>
<gene>
    <name evidence="3" type="ORF">J2T07_001410</name>
</gene>
<dbReference type="InterPro" id="IPR029044">
    <property type="entry name" value="Nucleotide-diphossugar_trans"/>
</dbReference>
<dbReference type="SUPFAM" id="SSF53448">
    <property type="entry name" value="Nucleotide-diphospho-sugar transferases"/>
    <property type="match status" value="1"/>
</dbReference>
<keyword evidence="4" id="KW-1185">Reference proteome</keyword>
<dbReference type="RefSeq" id="WP_306848506.1">
    <property type="nucleotide sequence ID" value="NZ_JAUSSK010000002.1"/>
</dbReference>
<name>A0ABT9SY45_9GAMM</name>
<dbReference type="Pfam" id="PF00535">
    <property type="entry name" value="Glycos_transf_2"/>
    <property type="match status" value="1"/>
</dbReference>
<evidence type="ECO:0000313" key="4">
    <source>
        <dbReference type="Proteomes" id="UP001237737"/>
    </source>
</evidence>
<evidence type="ECO:0000256" key="1">
    <source>
        <dbReference type="ARBA" id="ARBA00038494"/>
    </source>
</evidence>
<dbReference type="PANTHER" id="PTHR43630">
    <property type="entry name" value="POLY-BETA-1,6-N-ACETYL-D-GLUCOSAMINE SYNTHASE"/>
    <property type="match status" value="1"/>
</dbReference>
<dbReference type="PANTHER" id="PTHR43630:SF2">
    <property type="entry name" value="GLYCOSYLTRANSFERASE"/>
    <property type="match status" value="1"/>
</dbReference>
<sequence length="256" mass="28868">MTRRPISLCVITQNEADRIGDCLASAAPFCDDLVVVDGGSTDDTVAIARSAGARVISRPFDGFRSQKAFAVAQAVNDWVLCLDADERVGADLRAAIEKACDEGFSGAAGFRFYRRNDFFGRFMRHGNAGADKVLRLFDRRQGGWRGPREIHESVSVDGEVRMLPGFLDHYPYRSLSELMAKQERYAHMMATEEFAAGKRATLAQIVVSPMWRFFRGYVLRAGFLDGWRGIVYALLRVEYVRRKYVKLWLLQHGQKA</sequence>
<evidence type="ECO:0000259" key="2">
    <source>
        <dbReference type="Pfam" id="PF00535"/>
    </source>
</evidence>
<proteinExistence type="inferred from homology"/>
<feature type="domain" description="Glycosyltransferase 2-like" evidence="2">
    <location>
        <begin position="7"/>
        <end position="132"/>
    </location>
</feature>
<organism evidence="3 4">
    <name type="scientific">Luteibacter jiangsuensis</name>
    <dbReference type="NCBI Taxonomy" id="637577"/>
    <lineage>
        <taxon>Bacteria</taxon>
        <taxon>Pseudomonadati</taxon>
        <taxon>Pseudomonadota</taxon>
        <taxon>Gammaproteobacteria</taxon>
        <taxon>Lysobacterales</taxon>
        <taxon>Rhodanobacteraceae</taxon>
        <taxon>Luteibacter</taxon>
    </lineage>
</organism>
<comment type="similarity">
    <text evidence="1">Belongs to the glycosyltransferase 2 family. WaaE/KdtX subfamily.</text>
</comment>
<dbReference type="Gene3D" id="3.90.550.10">
    <property type="entry name" value="Spore Coat Polysaccharide Biosynthesis Protein SpsA, Chain A"/>
    <property type="match status" value="1"/>
</dbReference>
<dbReference type="EMBL" id="JAUSSK010000002">
    <property type="protein sequence ID" value="MDQ0009233.1"/>
    <property type="molecule type" value="Genomic_DNA"/>
</dbReference>
<reference evidence="3 4" key="1">
    <citation type="submission" date="2023-07" db="EMBL/GenBank/DDBJ databases">
        <title>Sorghum-associated microbial communities from plants grown in Nebraska, USA.</title>
        <authorList>
            <person name="Schachtman D."/>
        </authorList>
    </citation>
    <scope>NUCLEOTIDE SEQUENCE [LARGE SCALE GENOMIC DNA]</scope>
    <source>
        <strain evidence="3 4">CC60</strain>
    </source>
</reference>